<reference evidence="3" key="1">
    <citation type="submission" date="2016-07" db="EMBL/GenBank/DDBJ databases">
        <title>Frankia sp. NRRL B-16219 Genome sequencing.</title>
        <authorList>
            <person name="Ghodhbane-Gtari F."/>
            <person name="Swanson E."/>
            <person name="Gueddou A."/>
            <person name="Louati M."/>
            <person name="Nouioui I."/>
            <person name="Hezbri K."/>
            <person name="Abebe-Akele F."/>
            <person name="Simpson S."/>
            <person name="Morris K."/>
            <person name="Thomas K."/>
            <person name="Gtari M."/>
            <person name="Tisa L.S."/>
        </authorList>
    </citation>
    <scope>NUCLEOTIDE SEQUENCE [LARGE SCALE GENOMIC DNA]</scope>
    <source>
        <strain evidence="3">NRRL B-16219</strain>
    </source>
</reference>
<dbReference type="Proteomes" id="UP000179769">
    <property type="component" value="Unassembled WGS sequence"/>
</dbReference>
<organism evidence="2 3">
    <name type="scientific">Parafrankia soli</name>
    <dbReference type="NCBI Taxonomy" id="2599596"/>
    <lineage>
        <taxon>Bacteria</taxon>
        <taxon>Bacillati</taxon>
        <taxon>Actinomycetota</taxon>
        <taxon>Actinomycetes</taxon>
        <taxon>Frankiales</taxon>
        <taxon>Frankiaceae</taxon>
        <taxon>Parafrankia</taxon>
    </lineage>
</organism>
<dbReference type="InterPro" id="IPR041726">
    <property type="entry name" value="ACAD10_11_N"/>
</dbReference>
<dbReference type="InterPro" id="IPR052898">
    <property type="entry name" value="ACAD10-like"/>
</dbReference>
<dbReference type="PANTHER" id="PTHR47829">
    <property type="entry name" value="HYDROLASE, PUTATIVE (AFU_ORTHOLOGUE AFUA_1G12880)-RELATED"/>
    <property type="match status" value="1"/>
</dbReference>
<dbReference type="EMBL" id="MAXA01000214">
    <property type="protein sequence ID" value="OHV28124.1"/>
    <property type="molecule type" value="Genomic_DNA"/>
</dbReference>
<dbReference type="Gene3D" id="3.90.1200.10">
    <property type="match status" value="1"/>
</dbReference>
<dbReference type="OrthoDB" id="3806873at2"/>
<dbReference type="Pfam" id="PF01636">
    <property type="entry name" value="APH"/>
    <property type="match status" value="1"/>
</dbReference>
<evidence type="ECO:0000259" key="1">
    <source>
        <dbReference type="Pfam" id="PF01636"/>
    </source>
</evidence>
<accession>A0A1S1Q7G6</accession>
<dbReference type="AlphaFoldDB" id="A0A1S1Q7G6"/>
<sequence>MRDEDAFDVPAVDGWLRRRLQERAAVGAAEMGVATGAGVLTERPPVARSIPPPGRPQVRQFSGGASNLTYLLRYEDRDLVLRRPPHGRKASGAHDMAREYRVQARLRPAFRYVPRMVAFCDDPTVIGSEFYIMERVPGVIPRSEFPRSLTFDPERTRRLAFHVVDLLVALHDIDPVAHGLSDLGRGAGYVDRQLTGWARRYREARTPNVPSFEVVVRWLMEYAPEDVATCVIHNDFRIDNVVFDVARIDDDGLPRISGVLDWEMATLGDPLMDLGGALAYWVQADDDDLFRLTRRQPTHSPGMPTRAEIVEYYAARRGLDVGRWPFYQVFGLFRLAVIAQQIYFRYHHGQTTNPAFREYWQVVTHLEKRCLRVMAAAGL</sequence>
<evidence type="ECO:0000313" key="3">
    <source>
        <dbReference type="Proteomes" id="UP000179769"/>
    </source>
</evidence>
<feature type="domain" description="Aminoglycoside phosphotransferase" evidence="1">
    <location>
        <begin position="58"/>
        <end position="293"/>
    </location>
</feature>
<protein>
    <submittedName>
        <fullName evidence="2">Aminoglycoside phosphotransferase</fullName>
    </submittedName>
</protein>
<dbReference type="InterPro" id="IPR002575">
    <property type="entry name" value="Aminoglycoside_PTrfase"/>
</dbReference>
<dbReference type="InterPro" id="IPR011009">
    <property type="entry name" value="Kinase-like_dom_sf"/>
</dbReference>
<name>A0A1S1Q7G6_9ACTN</name>
<dbReference type="Gene3D" id="3.30.200.20">
    <property type="entry name" value="Phosphorylase Kinase, domain 1"/>
    <property type="match status" value="1"/>
</dbReference>
<keyword evidence="2" id="KW-0808">Transferase</keyword>
<dbReference type="CDD" id="cd05154">
    <property type="entry name" value="ACAD10_11_N-like"/>
    <property type="match status" value="1"/>
</dbReference>
<gene>
    <name evidence="2" type="ORF">BBK14_18435</name>
</gene>
<dbReference type="PANTHER" id="PTHR47829:SF1">
    <property type="entry name" value="HAD FAMILY PHOSPHATASE"/>
    <property type="match status" value="1"/>
</dbReference>
<comment type="caution">
    <text evidence="2">The sequence shown here is derived from an EMBL/GenBank/DDBJ whole genome shotgun (WGS) entry which is preliminary data.</text>
</comment>
<evidence type="ECO:0000313" key="2">
    <source>
        <dbReference type="EMBL" id="OHV28124.1"/>
    </source>
</evidence>
<dbReference type="SUPFAM" id="SSF56112">
    <property type="entry name" value="Protein kinase-like (PK-like)"/>
    <property type="match status" value="1"/>
</dbReference>
<keyword evidence="3" id="KW-1185">Reference proteome</keyword>
<proteinExistence type="predicted"/>
<dbReference type="GO" id="GO:0016740">
    <property type="term" value="F:transferase activity"/>
    <property type="evidence" value="ECO:0007669"/>
    <property type="project" value="UniProtKB-KW"/>
</dbReference>